<accession>A0A6L2LDY6</accession>
<reference evidence="1" key="1">
    <citation type="journal article" date="2019" name="Sci. Rep.">
        <title>Draft genome of Tanacetum cinerariifolium, the natural source of mosquito coil.</title>
        <authorList>
            <person name="Yamashiro T."/>
            <person name="Shiraishi A."/>
            <person name="Satake H."/>
            <person name="Nakayama K."/>
        </authorList>
    </citation>
    <scope>NUCLEOTIDE SEQUENCE</scope>
</reference>
<dbReference type="AlphaFoldDB" id="A0A6L2LDY6"/>
<proteinExistence type="predicted"/>
<dbReference type="EMBL" id="BKCJ010004156">
    <property type="protein sequence ID" value="GEU59349.1"/>
    <property type="molecule type" value="Genomic_DNA"/>
</dbReference>
<organism evidence="1">
    <name type="scientific">Tanacetum cinerariifolium</name>
    <name type="common">Dalmatian daisy</name>
    <name type="synonym">Chrysanthemum cinerariifolium</name>
    <dbReference type="NCBI Taxonomy" id="118510"/>
    <lineage>
        <taxon>Eukaryota</taxon>
        <taxon>Viridiplantae</taxon>
        <taxon>Streptophyta</taxon>
        <taxon>Embryophyta</taxon>
        <taxon>Tracheophyta</taxon>
        <taxon>Spermatophyta</taxon>
        <taxon>Magnoliopsida</taxon>
        <taxon>eudicotyledons</taxon>
        <taxon>Gunneridae</taxon>
        <taxon>Pentapetalae</taxon>
        <taxon>asterids</taxon>
        <taxon>campanulids</taxon>
        <taxon>Asterales</taxon>
        <taxon>Asteraceae</taxon>
        <taxon>Asteroideae</taxon>
        <taxon>Anthemideae</taxon>
        <taxon>Anthemidinae</taxon>
        <taxon>Tanacetum</taxon>
    </lineage>
</organism>
<name>A0A6L2LDY6_TANCI</name>
<evidence type="ECO:0008006" key="2">
    <source>
        <dbReference type="Google" id="ProtNLM"/>
    </source>
</evidence>
<gene>
    <name evidence="1" type="ORF">Tci_031327</name>
</gene>
<comment type="caution">
    <text evidence="1">The sequence shown here is derived from an EMBL/GenBank/DDBJ whole genome shotgun (WGS) entry which is preliminary data.</text>
</comment>
<evidence type="ECO:0000313" key="1">
    <source>
        <dbReference type="EMBL" id="GEU59349.1"/>
    </source>
</evidence>
<protein>
    <recommendedName>
        <fullName evidence="2">Integrase, catalytic region, zinc finger, CCHC-type, peptidase aspartic, catalytic</fullName>
    </recommendedName>
</protein>
<sequence>MKMLLEASELTKDERESQLYDEFKHFRQNKGETIHECYVRGLKQFNYDQLYAYLKQHEAHANENKMMLERYNQHAIDPLAFVSNVSPQQYPTQSSTIPPSASVPPVIHQPRFTDNTYLDLGLLFRMFKVDRKEVRGIMLGVVAAGNGGVQNRVGNANLEYFKKKMLPMQAQENGAVLDEEQLLFIAGGQTNTFDEDLDETPIQDFALNKDNVFPADLCDVLILMLMRLLLHIPCSWQIYHQSI</sequence>